<dbReference type="PANTHER" id="PTHR43877">
    <property type="entry name" value="AMINOALKYLPHOSPHONATE N-ACETYLTRANSFERASE-RELATED-RELATED"/>
    <property type="match status" value="1"/>
</dbReference>
<evidence type="ECO:0000256" key="1">
    <source>
        <dbReference type="ARBA" id="ARBA00022679"/>
    </source>
</evidence>
<dbReference type="CDD" id="cd04301">
    <property type="entry name" value="NAT_SF"/>
    <property type="match status" value="1"/>
</dbReference>
<evidence type="ECO:0000313" key="5">
    <source>
        <dbReference type="Proteomes" id="UP000825009"/>
    </source>
</evidence>
<dbReference type="AlphaFoldDB" id="A0A8F6TZ88"/>
<evidence type="ECO:0000259" key="3">
    <source>
        <dbReference type="PROSITE" id="PS51186"/>
    </source>
</evidence>
<organism evidence="4 5">
    <name type="scientific">Gymnodinialimonas ceratoperidinii</name>
    <dbReference type="NCBI Taxonomy" id="2856823"/>
    <lineage>
        <taxon>Bacteria</taxon>
        <taxon>Pseudomonadati</taxon>
        <taxon>Pseudomonadota</taxon>
        <taxon>Alphaproteobacteria</taxon>
        <taxon>Rhodobacterales</taxon>
        <taxon>Paracoccaceae</taxon>
        <taxon>Gymnodinialimonas</taxon>
    </lineage>
</organism>
<keyword evidence="5" id="KW-1185">Reference proteome</keyword>
<evidence type="ECO:0000313" key="4">
    <source>
        <dbReference type="EMBL" id="QXT40724.1"/>
    </source>
</evidence>
<dbReference type="InterPro" id="IPR000182">
    <property type="entry name" value="GNAT_dom"/>
</dbReference>
<dbReference type="GO" id="GO:0016747">
    <property type="term" value="F:acyltransferase activity, transferring groups other than amino-acyl groups"/>
    <property type="evidence" value="ECO:0007669"/>
    <property type="project" value="InterPro"/>
</dbReference>
<dbReference type="Proteomes" id="UP000825009">
    <property type="component" value="Chromosome"/>
</dbReference>
<feature type="domain" description="N-acetyltransferase" evidence="3">
    <location>
        <begin position="3"/>
        <end position="161"/>
    </location>
</feature>
<dbReference type="KEGG" id="gce:KYE46_05675"/>
<name>A0A8F6TZ88_9RHOB</name>
<dbReference type="EMBL" id="CP079194">
    <property type="protein sequence ID" value="QXT40724.1"/>
    <property type="molecule type" value="Genomic_DNA"/>
</dbReference>
<gene>
    <name evidence="4" type="ORF">KYE46_05675</name>
</gene>
<dbReference type="InterPro" id="IPR050832">
    <property type="entry name" value="Bact_Acetyltransf"/>
</dbReference>
<reference evidence="4 5" key="1">
    <citation type="submission" date="2021-07" db="EMBL/GenBank/DDBJ databases">
        <title>A novel Jannaschia species isolated from marine dinoflagellate Ceratoperidinium margalefii.</title>
        <authorList>
            <person name="Jiang Y."/>
            <person name="Li Z."/>
        </authorList>
    </citation>
    <scope>NUCLEOTIDE SEQUENCE [LARGE SCALE GENOMIC DNA]</scope>
    <source>
        <strain evidence="4 5">J12C1-MA-4</strain>
    </source>
</reference>
<keyword evidence="2" id="KW-0012">Acyltransferase</keyword>
<dbReference type="PROSITE" id="PS51186">
    <property type="entry name" value="GNAT"/>
    <property type="match status" value="1"/>
</dbReference>
<sequence>MTVEFRHLAIGDAGWLIEQHGTAYARDEGFDASFEALVARILGDFIDNHDAPVERAWIAWEGDRRLGSIFCVKGPAPDTAKLRLFYLMPEARGKGVGRQLLEHCIAHARAHGFAKLALWTHESHRAACALYAARGFDLISSRPVRSFGVDLVEQEWRLDLRV</sequence>
<keyword evidence="1" id="KW-0808">Transferase</keyword>
<dbReference type="Pfam" id="PF00583">
    <property type="entry name" value="Acetyltransf_1"/>
    <property type="match status" value="1"/>
</dbReference>
<protein>
    <submittedName>
        <fullName evidence="4">GNAT family N-acetyltransferase</fullName>
    </submittedName>
</protein>
<accession>A0A8F6TZ88</accession>
<dbReference type="RefSeq" id="WP_219004079.1">
    <property type="nucleotide sequence ID" value="NZ_CP079194.1"/>
</dbReference>
<evidence type="ECO:0000256" key="2">
    <source>
        <dbReference type="ARBA" id="ARBA00023315"/>
    </source>
</evidence>
<proteinExistence type="predicted"/>